<keyword evidence="1" id="KW-0472">Membrane</keyword>
<gene>
    <name evidence="2" type="ORF">B0I35DRAFT_64922</name>
</gene>
<keyword evidence="1" id="KW-0812">Transmembrane</keyword>
<organism evidence="2 3">
    <name type="scientific">Stachybotrys elegans</name>
    <dbReference type="NCBI Taxonomy" id="80388"/>
    <lineage>
        <taxon>Eukaryota</taxon>
        <taxon>Fungi</taxon>
        <taxon>Dikarya</taxon>
        <taxon>Ascomycota</taxon>
        <taxon>Pezizomycotina</taxon>
        <taxon>Sordariomycetes</taxon>
        <taxon>Hypocreomycetidae</taxon>
        <taxon>Hypocreales</taxon>
        <taxon>Stachybotryaceae</taxon>
        <taxon>Stachybotrys</taxon>
    </lineage>
</organism>
<protein>
    <submittedName>
        <fullName evidence="2">Uncharacterized protein</fullName>
    </submittedName>
</protein>
<dbReference type="EMBL" id="JAGPNK010000011">
    <property type="protein sequence ID" value="KAH7311508.1"/>
    <property type="molecule type" value="Genomic_DNA"/>
</dbReference>
<comment type="caution">
    <text evidence="2">The sequence shown here is derived from an EMBL/GenBank/DDBJ whole genome shotgun (WGS) entry which is preliminary data.</text>
</comment>
<evidence type="ECO:0000313" key="3">
    <source>
        <dbReference type="Proteomes" id="UP000813444"/>
    </source>
</evidence>
<proteinExistence type="predicted"/>
<feature type="transmembrane region" description="Helical" evidence="1">
    <location>
        <begin position="6"/>
        <end position="24"/>
    </location>
</feature>
<sequence>MHSALFHFFSLFFFFFFLSLYHVLEPRLILLPLPLPVSARRPTRKHAARARLPWFAPTSHDSNGMYLAATITFPKQRLSAMEYQGAASSGDFPLPPYQLRLTHGPSVNDGTSGCRLGRWHFYPIASLIILYLSRLDHLPRAMC</sequence>
<evidence type="ECO:0000313" key="2">
    <source>
        <dbReference type="EMBL" id="KAH7311508.1"/>
    </source>
</evidence>
<evidence type="ECO:0000256" key="1">
    <source>
        <dbReference type="SAM" id="Phobius"/>
    </source>
</evidence>
<keyword evidence="3" id="KW-1185">Reference proteome</keyword>
<dbReference type="AlphaFoldDB" id="A0A8K0SPP6"/>
<keyword evidence="1" id="KW-1133">Transmembrane helix</keyword>
<accession>A0A8K0SPP6</accession>
<reference evidence="2" key="1">
    <citation type="journal article" date="2021" name="Nat. Commun.">
        <title>Genetic determinants of endophytism in the Arabidopsis root mycobiome.</title>
        <authorList>
            <person name="Mesny F."/>
            <person name="Miyauchi S."/>
            <person name="Thiergart T."/>
            <person name="Pickel B."/>
            <person name="Atanasova L."/>
            <person name="Karlsson M."/>
            <person name="Huettel B."/>
            <person name="Barry K.W."/>
            <person name="Haridas S."/>
            <person name="Chen C."/>
            <person name="Bauer D."/>
            <person name="Andreopoulos W."/>
            <person name="Pangilinan J."/>
            <person name="LaButti K."/>
            <person name="Riley R."/>
            <person name="Lipzen A."/>
            <person name="Clum A."/>
            <person name="Drula E."/>
            <person name="Henrissat B."/>
            <person name="Kohler A."/>
            <person name="Grigoriev I.V."/>
            <person name="Martin F.M."/>
            <person name="Hacquard S."/>
        </authorList>
    </citation>
    <scope>NUCLEOTIDE SEQUENCE</scope>
    <source>
        <strain evidence="2">MPI-CAGE-CH-0235</strain>
    </source>
</reference>
<name>A0A8K0SPP6_9HYPO</name>
<dbReference type="Proteomes" id="UP000813444">
    <property type="component" value="Unassembled WGS sequence"/>
</dbReference>